<proteinExistence type="predicted"/>
<comment type="caution">
    <text evidence="1">The sequence shown here is derived from an EMBL/GenBank/DDBJ whole genome shotgun (WGS) entry which is preliminary data.</text>
</comment>
<evidence type="ECO:0000313" key="1">
    <source>
        <dbReference type="EMBL" id="MDA1361038.1"/>
    </source>
</evidence>
<dbReference type="RefSeq" id="WP_270111002.1">
    <property type="nucleotide sequence ID" value="NZ_JAPZVP010000011.1"/>
</dbReference>
<dbReference type="EMBL" id="JAPZVP010000011">
    <property type="protein sequence ID" value="MDA1361038.1"/>
    <property type="molecule type" value="Genomic_DNA"/>
</dbReference>
<keyword evidence="2" id="KW-1185">Reference proteome</keyword>
<dbReference type="AlphaFoldDB" id="A0A9X3P913"/>
<protein>
    <submittedName>
        <fullName evidence="1">Uncharacterized protein</fullName>
    </submittedName>
</protein>
<dbReference type="Proteomes" id="UP001146067">
    <property type="component" value="Unassembled WGS sequence"/>
</dbReference>
<sequence length="369" mass="40156">MRDAVRHPAVLLSTAIMTHPAREDRARKLAESLPELNPAVIVDDTEPGRGNLANALRAWAAVGEDATHHLVLQDDVVPCENFTALVHRAVAARPAEAISLFCEWGSRSATLARVAARRGWAWARAVDMYTPSQGLVLPREHALAFAAAEDTGGADDLAIVEYLRRNRIDNLVTVPNLLEHDDRLSLTANGFQGPRLSVCAAPAGAEPGFDTPVAGTGLTRLPYASWMRVHAEWFYCGESPDEYTWLGDFGDTRLPEGFRKADLADRFRADLAATGAPLTHQVSELTLFEYWTVHFALGLVQPEPLEPASGPHSEAAFATAFPGLFRRYLPMASIEALRGSAGRLAAAAFEHGAAAELERPHPDWHGEPR</sequence>
<reference evidence="1" key="1">
    <citation type="submission" date="2022-12" db="EMBL/GenBank/DDBJ databases">
        <title>Gycomyces niveus sp.nov.,a novel actinomycete isolated from soil in Shouguan.</title>
        <authorList>
            <person name="Yang X."/>
        </authorList>
    </citation>
    <scope>NUCLEOTIDE SEQUENCE</scope>
    <source>
        <strain evidence="1">NEAU-A15</strain>
    </source>
</reference>
<organism evidence="1 2">
    <name type="scientific">Glycomyces luteolus</name>
    <dbReference type="NCBI Taxonomy" id="2670330"/>
    <lineage>
        <taxon>Bacteria</taxon>
        <taxon>Bacillati</taxon>
        <taxon>Actinomycetota</taxon>
        <taxon>Actinomycetes</taxon>
        <taxon>Glycomycetales</taxon>
        <taxon>Glycomycetaceae</taxon>
        <taxon>Glycomyces</taxon>
    </lineage>
</organism>
<name>A0A9X3P913_9ACTN</name>
<evidence type="ECO:0000313" key="2">
    <source>
        <dbReference type="Proteomes" id="UP001146067"/>
    </source>
</evidence>
<accession>A0A9X3P913</accession>
<gene>
    <name evidence="1" type="ORF">O1R50_15510</name>
</gene>